<dbReference type="GeneID" id="41604888"/>
<name>A0A0E3PD35_9EURY</name>
<evidence type="ECO:0000313" key="1">
    <source>
        <dbReference type="EMBL" id="AKB31597.1"/>
    </source>
</evidence>
<dbReference type="RefSeq" id="WP_148704960.1">
    <property type="nucleotide sequence ID" value="NZ_CP009507.1"/>
</dbReference>
<dbReference type="PATRIC" id="fig|1434119.4.peg.1137"/>
<evidence type="ECO:0000313" key="2">
    <source>
        <dbReference type="Proteomes" id="UP000033092"/>
    </source>
</evidence>
<dbReference type="KEGG" id="msz:MSSIH_0907"/>
<reference evidence="1 2" key="1">
    <citation type="submission" date="2014-07" db="EMBL/GenBank/DDBJ databases">
        <title>Methanogenic archaea and the global carbon cycle.</title>
        <authorList>
            <person name="Henriksen J.R."/>
            <person name="Luke J."/>
            <person name="Reinhart S."/>
            <person name="Benedict M.N."/>
            <person name="Youngblut N.D."/>
            <person name="Metcalf M.E."/>
            <person name="Whitaker R.J."/>
            <person name="Metcalf W.W."/>
        </authorList>
    </citation>
    <scope>NUCLEOTIDE SEQUENCE [LARGE SCALE GENOMIC DNA]</scope>
    <source>
        <strain evidence="1 2">HI350</strain>
    </source>
</reference>
<organism evidence="1 2">
    <name type="scientific">Methanosarcina siciliae HI350</name>
    <dbReference type="NCBI Taxonomy" id="1434119"/>
    <lineage>
        <taxon>Archaea</taxon>
        <taxon>Methanobacteriati</taxon>
        <taxon>Methanobacteriota</taxon>
        <taxon>Stenosarchaea group</taxon>
        <taxon>Methanomicrobia</taxon>
        <taxon>Methanosarcinales</taxon>
        <taxon>Methanosarcinaceae</taxon>
        <taxon>Methanosarcina</taxon>
    </lineage>
</organism>
<dbReference type="HOGENOM" id="CLU_086019_0_0_2"/>
<accession>A0A0E3PD35</accession>
<dbReference type="EMBL" id="CP009507">
    <property type="protein sequence ID" value="AKB31597.1"/>
    <property type="molecule type" value="Genomic_DNA"/>
</dbReference>
<gene>
    <name evidence="1" type="ORF">MSSIH_0907</name>
</gene>
<proteinExistence type="predicted"/>
<sequence length="249" mass="27596">MSCQEPANYFFIGWDVGGWNCDKNANSRDSIVILDSALVIVGKPWRGNLRTFINEAKNAKEFIRKLFSLCYVNLPAKIEHVTLSIDTPLGFSVGFTELVTGLKFIEPVGSYDTNPYLYRQTERYLFEHGLTPLSAIKDMIGSQATKGIHVLAKFASEVKSCGVWSDGELLTAIEAYPAACKNCGSIETLRQQVANQPVDNQDKTDALTCALIGYLFSKSPEKLIAPQDSVPPSEGWIWVPKDILKEVKP</sequence>
<evidence type="ECO:0008006" key="3">
    <source>
        <dbReference type="Google" id="ProtNLM"/>
    </source>
</evidence>
<dbReference type="AlphaFoldDB" id="A0A0E3PD35"/>
<protein>
    <recommendedName>
        <fullName evidence="3">DUF429 domain-containing protein</fullName>
    </recommendedName>
</protein>
<dbReference type="Proteomes" id="UP000033092">
    <property type="component" value="Chromosome"/>
</dbReference>